<feature type="transmembrane region" description="Helical" evidence="1">
    <location>
        <begin position="189"/>
        <end position="208"/>
    </location>
</feature>
<evidence type="ECO:0000313" key="4">
    <source>
        <dbReference type="Proteomes" id="UP000770889"/>
    </source>
</evidence>
<evidence type="ECO:0000256" key="2">
    <source>
        <dbReference type="SAM" id="SignalP"/>
    </source>
</evidence>
<keyword evidence="1" id="KW-1133">Transmembrane helix</keyword>
<dbReference type="Proteomes" id="UP000770889">
    <property type="component" value="Unassembled WGS sequence"/>
</dbReference>
<feature type="chain" id="PRO_5037279924" evidence="2">
    <location>
        <begin position="22"/>
        <end position="214"/>
    </location>
</feature>
<sequence>MKKLLGFLIVVISCFSSSVSASLINLTLSGQLTVHSLHGDLNGTFSNGDLARLKLSYNTNSADSLAFNPKLGIYPSAITAYNLHLGGKYSASSSSSDLWVFNPTASKPDSFIVRTIPDIHQMIAPSVNGLDLTAVFFSFIDNQEAWLDSDVLPAGFLPIADIHGKSFHIDFGKDDYLTGTIDSVSVTTVPIPAAAWLFGSALIGFVAFSTRRTP</sequence>
<keyword evidence="1" id="KW-0472">Membrane</keyword>
<proteinExistence type="predicted"/>
<name>A0A944MBX2_9GAMM</name>
<protein>
    <submittedName>
        <fullName evidence="3">Uncharacterized protein</fullName>
    </submittedName>
</protein>
<organism evidence="3 4">
    <name type="scientific">Candidatus Thiodiazotropha taylori</name>
    <dbReference type="NCBI Taxonomy" id="2792791"/>
    <lineage>
        <taxon>Bacteria</taxon>
        <taxon>Pseudomonadati</taxon>
        <taxon>Pseudomonadota</taxon>
        <taxon>Gammaproteobacteria</taxon>
        <taxon>Chromatiales</taxon>
        <taxon>Sedimenticolaceae</taxon>
        <taxon>Candidatus Thiodiazotropha</taxon>
    </lineage>
</organism>
<reference evidence="3 4" key="1">
    <citation type="submission" date="2021-05" db="EMBL/GenBank/DDBJ databases">
        <title>Genetic and Functional Diversity in Clade A Lucinid endosymbionts from the Bahamas.</title>
        <authorList>
            <person name="Giani N.M."/>
            <person name="Engel A.S."/>
            <person name="Campbell B.J."/>
        </authorList>
    </citation>
    <scope>NUCLEOTIDE SEQUENCE [LARGE SCALE GENOMIC DNA]</scope>
    <source>
        <strain evidence="3">LUC16012Gg_MoonRockCtena</strain>
    </source>
</reference>
<keyword evidence="2" id="KW-0732">Signal</keyword>
<dbReference type="AlphaFoldDB" id="A0A944MBX2"/>
<dbReference type="EMBL" id="JAHHGM010000025">
    <property type="protein sequence ID" value="MBT2991034.1"/>
    <property type="molecule type" value="Genomic_DNA"/>
</dbReference>
<keyword evidence="1" id="KW-0812">Transmembrane</keyword>
<accession>A0A944MBX2</accession>
<evidence type="ECO:0000313" key="3">
    <source>
        <dbReference type="EMBL" id="MBT2991034.1"/>
    </source>
</evidence>
<feature type="signal peptide" evidence="2">
    <location>
        <begin position="1"/>
        <end position="21"/>
    </location>
</feature>
<gene>
    <name evidence="3" type="ORF">KME65_18910</name>
</gene>
<evidence type="ECO:0000256" key="1">
    <source>
        <dbReference type="SAM" id="Phobius"/>
    </source>
</evidence>
<comment type="caution">
    <text evidence="3">The sequence shown here is derived from an EMBL/GenBank/DDBJ whole genome shotgun (WGS) entry which is preliminary data.</text>
</comment>